<gene>
    <name evidence="1" type="ORF">N0B31_14430</name>
</gene>
<keyword evidence="2" id="KW-1185">Reference proteome</keyword>
<dbReference type="Proteomes" id="UP001057580">
    <property type="component" value="Chromosome"/>
</dbReference>
<proteinExistence type="predicted"/>
<dbReference type="EMBL" id="CP104003">
    <property type="protein sequence ID" value="UWM53331.1"/>
    <property type="molecule type" value="Genomic_DNA"/>
</dbReference>
<dbReference type="AlphaFoldDB" id="A0A9E7R0B1"/>
<dbReference type="GeneID" id="74943642"/>
<sequence>MAVIALVTGPTGTCGLYSALGVGTCPGPAAVVLNDWR</sequence>
<evidence type="ECO:0000313" key="2">
    <source>
        <dbReference type="Proteomes" id="UP001057580"/>
    </source>
</evidence>
<evidence type="ECO:0000313" key="1">
    <source>
        <dbReference type="EMBL" id="UWM53331.1"/>
    </source>
</evidence>
<dbReference type="KEGG" id="ssai:N0B31_14430"/>
<name>A0A9E7R0B1_9EURY</name>
<organism evidence="1 2">
    <name type="scientific">Salinirubellus salinus</name>
    <dbReference type="NCBI Taxonomy" id="1364945"/>
    <lineage>
        <taxon>Archaea</taxon>
        <taxon>Methanobacteriati</taxon>
        <taxon>Methanobacteriota</taxon>
        <taxon>Stenosarchaea group</taxon>
        <taxon>Halobacteria</taxon>
        <taxon>Halobacteriales</taxon>
        <taxon>Natronomonadaceae</taxon>
        <taxon>Salinirubellus</taxon>
    </lineage>
</organism>
<dbReference type="RefSeq" id="WP_260592325.1">
    <property type="nucleotide sequence ID" value="NZ_CP104003.1"/>
</dbReference>
<protein>
    <submittedName>
        <fullName evidence="1">Uncharacterized protein</fullName>
    </submittedName>
</protein>
<accession>A0A9E7R0B1</accession>
<reference evidence="1" key="1">
    <citation type="submission" date="2022-09" db="EMBL/GenBank/DDBJ databases">
        <title>Diverse halophilic archaea isolated from saline environments.</title>
        <authorList>
            <person name="Cui H.-L."/>
        </authorList>
    </citation>
    <scope>NUCLEOTIDE SEQUENCE</scope>
    <source>
        <strain evidence="1">ZS-35-S2</strain>
    </source>
</reference>